<reference evidence="1" key="1">
    <citation type="submission" date="2020-06" db="EMBL/GenBank/DDBJ databases">
        <authorList>
            <person name="Li T."/>
            <person name="Hu X."/>
            <person name="Zhang T."/>
            <person name="Song X."/>
            <person name="Zhang H."/>
            <person name="Dai N."/>
            <person name="Sheng W."/>
            <person name="Hou X."/>
            <person name="Wei L."/>
        </authorList>
    </citation>
    <scope>NUCLEOTIDE SEQUENCE</scope>
    <source>
        <strain evidence="1">KEN8</strain>
        <tissue evidence="1">Leaf</tissue>
    </source>
</reference>
<organism evidence="1">
    <name type="scientific">Sesamum calycinum</name>
    <dbReference type="NCBI Taxonomy" id="2727403"/>
    <lineage>
        <taxon>Eukaryota</taxon>
        <taxon>Viridiplantae</taxon>
        <taxon>Streptophyta</taxon>
        <taxon>Embryophyta</taxon>
        <taxon>Tracheophyta</taxon>
        <taxon>Spermatophyta</taxon>
        <taxon>Magnoliopsida</taxon>
        <taxon>eudicotyledons</taxon>
        <taxon>Gunneridae</taxon>
        <taxon>Pentapetalae</taxon>
        <taxon>asterids</taxon>
        <taxon>lamiids</taxon>
        <taxon>Lamiales</taxon>
        <taxon>Pedaliaceae</taxon>
        <taxon>Sesamum</taxon>
    </lineage>
</organism>
<dbReference type="EMBL" id="JACGWM010000677">
    <property type="protein sequence ID" value="KAL0300315.1"/>
    <property type="molecule type" value="Genomic_DNA"/>
</dbReference>
<reference evidence="1" key="2">
    <citation type="journal article" date="2024" name="Plant">
        <title>Genomic evolution and insights into agronomic trait innovations of Sesamum species.</title>
        <authorList>
            <person name="Miao H."/>
            <person name="Wang L."/>
            <person name="Qu L."/>
            <person name="Liu H."/>
            <person name="Sun Y."/>
            <person name="Le M."/>
            <person name="Wang Q."/>
            <person name="Wei S."/>
            <person name="Zheng Y."/>
            <person name="Lin W."/>
            <person name="Duan Y."/>
            <person name="Cao H."/>
            <person name="Xiong S."/>
            <person name="Wang X."/>
            <person name="Wei L."/>
            <person name="Li C."/>
            <person name="Ma Q."/>
            <person name="Ju M."/>
            <person name="Zhao R."/>
            <person name="Li G."/>
            <person name="Mu C."/>
            <person name="Tian Q."/>
            <person name="Mei H."/>
            <person name="Zhang T."/>
            <person name="Gao T."/>
            <person name="Zhang H."/>
        </authorList>
    </citation>
    <scope>NUCLEOTIDE SEQUENCE</scope>
    <source>
        <strain evidence="1">KEN8</strain>
    </source>
</reference>
<accession>A0AAW2K112</accession>
<proteinExistence type="predicted"/>
<name>A0AAW2K112_9LAMI</name>
<comment type="caution">
    <text evidence="1">The sequence shown here is derived from an EMBL/GenBank/DDBJ whole genome shotgun (WGS) entry which is preliminary data.</text>
</comment>
<sequence>MAFNPISIYACEKRLREGRQKKSYSGTGILYQVRKEMAKEGLIELAYIPRPRNTHTGTETRPGLPRGAAVGNLGQWAKARSSNIAGEIRRSTKERQKRRQLSGSYRRWGAKAWGANRIRYPGVAWLSSARVVRCLVKSYNERNPRFVLLRHAPKEKVFATELARLTNKIERAFLACLVKSSFGPTLAGDDDVELTAEKDSAFRRSARWCGGDDVKSAWPLWAGPHTCYNGNYNGKQGCKAERIRKDCLSSDCSLQLGNMKLESLVIADQHAAVNMYSGPVHTARHTLGIGFARSIGPMITHDFCVTLVPQRLLVGLLAHTTEGSLEKSFNCAIPLVSEPPAINRASFPPRTQDVLTTGELKNSARDTFSLKARIQYHRRKASQS</sequence>
<evidence type="ECO:0000313" key="1">
    <source>
        <dbReference type="EMBL" id="KAL0300315.1"/>
    </source>
</evidence>
<dbReference type="AlphaFoldDB" id="A0AAW2K112"/>
<gene>
    <name evidence="1" type="ORF">Scaly_3051000</name>
</gene>
<protein>
    <submittedName>
        <fullName evidence="1">Uncharacterized protein</fullName>
    </submittedName>
</protein>